<reference evidence="1 2" key="2">
    <citation type="journal article" date="2013" name="Genome Announc.">
        <title>Draft Genome Sequence of Methylobacterium mesophilicum Strain SR1.6/6, Isolated from Citrus sinensis.</title>
        <authorList>
            <person name="Marinho Almeida D."/>
            <person name="Dini-Andreote F."/>
            <person name="Camargo Neves A.A."/>
            <person name="Juca Ramos R.T."/>
            <person name="Andreote F.D."/>
            <person name="Carneiro A.R."/>
            <person name="Oliveira de Souza Lima A."/>
            <person name="Caracciolo Gomes de Sa P.H."/>
            <person name="Ribeiro Barbosa M.S."/>
            <person name="Araujo W.L."/>
            <person name="Silva A."/>
        </authorList>
    </citation>
    <scope>NUCLEOTIDE SEQUENCE [LARGE SCALE GENOMIC DNA]</scope>
    <source>
        <strain evidence="1 2">SR1.6/6</strain>
    </source>
</reference>
<sequence length="71" mass="8065">MSSAIAQETELEMVRRHIREGAGHLARQRFLIARMRMDGISTEEAETLLATLEDNHRQHEAQLARIVGVGR</sequence>
<dbReference type="EMBL" id="CP043538">
    <property type="protein sequence ID" value="QGY05916.1"/>
    <property type="molecule type" value="Genomic_DNA"/>
</dbReference>
<dbReference type="Proteomes" id="UP000012488">
    <property type="component" value="Chromosome"/>
</dbReference>
<protein>
    <submittedName>
        <fullName evidence="1">Uncharacterized protein</fullName>
    </submittedName>
</protein>
<evidence type="ECO:0000313" key="2">
    <source>
        <dbReference type="Proteomes" id="UP000012488"/>
    </source>
</evidence>
<organism evidence="1 2">
    <name type="scientific">Methylobacterium mesophilicum SR1.6/6</name>
    <dbReference type="NCBI Taxonomy" id="908290"/>
    <lineage>
        <taxon>Bacteria</taxon>
        <taxon>Pseudomonadati</taxon>
        <taxon>Pseudomonadota</taxon>
        <taxon>Alphaproteobacteria</taxon>
        <taxon>Hyphomicrobiales</taxon>
        <taxon>Methylobacteriaceae</taxon>
        <taxon>Methylobacterium</taxon>
    </lineage>
</organism>
<dbReference type="KEGG" id="mmes:MMSR116_31505"/>
<evidence type="ECO:0000313" key="1">
    <source>
        <dbReference type="EMBL" id="QGY05916.1"/>
    </source>
</evidence>
<reference evidence="1 2" key="1">
    <citation type="journal article" date="2012" name="Genet. Mol. Biol.">
        <title>Analysis of 16S rRNA and mxaF genes revealing insights into Methylobacterium niche-specific plant association.</title>
        <authorList>
            <person name="Dourado M.N."/>
            <person name="Andreote F.D."/>
            <person name="Dini-Andreote F."/>
            <person name="Conti R."/>
            <person name="Araujo J.M."/>
            <person name="Araujo W.L."/>
        </authorList>
    </citation>
    <scope>NUCLEOTIDE SEQUENCE [LARGE SCALE GENOMIC DNA]</scope>
    <source>
        <strain evidence="1 2">SR1.6/6</strain>
    </source>
</reference>
<proteinExistence type="predicted"/>
<name>A0A6B9FX05_9HYPH</name>
<dbReference type="AlphaFoldDB" id="A0A6B9FX05"/>
<gene>
    <name evidence="1" type="ORF">MMSR116_31505</name>
</gene>
<accession>A0A6B9FX05</accession>